<comment type="caution">
    <text evidence="1">The sequence shown here is derived from an EMBL/GenBank/DDBJ whole genome shotgun (WGS) entry which is preliminary data.</text>
</comment>
<dbReference type="RefSeq" id="WP_134522078.1">
    <property type="nucleotide sequence ID" value="NZ_SOHH01000019.1"/>
</dbReference>
<organism evidence="1 2">
    <name type="scientific">Cryobacterium fucosi</name>
    <dbReference type="NCBI Taxonomy" id="1259157"/>
    <lineage>
        <taxon>Bacteria</taxon>
        <taxon>Bacillati</taxon>
        <taxon>Actinomycetota</taxon>
        <taxon>Actinomycetes</taxon>
        <taxon>Micrococcales</taxon>
        <taxon>Microbacteriaceae</taxon>
        <taxon>Cryobacterium</taxon>
    </lineage>
</organism>
<dbReference type="Proteomes" id="UP000298313">
    <property type="component" value="Unassembled WGS sequence"/>
</dbReference>
<dbReference type="AlphaFoldDB" id="A0A4V3IW80"/>
<dbReference type="EMBL" id="SOHH01000019">
    <property type="protein sequence ID" value="TFD82719.1"/>
    <property type="molecule type" value="Genomic_DNA"/>
</dbReference>
<proteinExistence type="predicted"/>
<keyword evidence="2" id="KW-1185">Reference proteome</keyword>
<feature type="non-terminal residue" evidence="1">
    <location>
        <position position="83"/>
    </location>
</feature>
<dbReference type="OrthoDB" id="5125634at2"/>
<name>A0A4V3IW80_9MICO</name>
<evidence type="ECO:0008006" key="3">
    <source>
        <dbReference type="Google" id="ProtNLM"/>
    </source>
</evidence>
<evidence type="ECO:0000313" key="2">
    <source>
        <dbReference type="Proteomes" id="UP000298313"/>
    </source>
</evidence>
<gene>
    <name evidence="1" type="ORF">E3T48_01295</name>
</gene>
<protein>
    <recommendedName>
        <fullName evidence="3">HNH endonuclease</fullName>
    </recommendedName>
</protein>
<reference evidence="1 2" key="1">
    <citation type="submission" date="2019-03" db="EMBL/GenBank/DDBJ databases">
        <title>Genomics of glacier-inhabiting Cryobacterium strains.</title>
        <authorList>
            <person name="Liu Q."/>
            <person name="Xin Y.-H."/>
        </authorList>
    </citation>
    <scope>NUCLEOTIDE SEQUENCE [LARGE SCALE GENOMIC DNA]</scope>
    <source>
        <strain evidence="1 2">Hh4</strain>
    </source>
</reference>
<evidence type="ECO:0000313" key="1">
    <source>
        <dbReference type="EMBL" id="TFD82719.1"/>
    </source>
</evidence>
<sequence length="83" mass="8850">MNTPADQLRQAADVVARLGCSSADLEALPDAAVLVGQREIAEARRLVEMYAAWMAATIARRSRPELGHSGLAAQQGFLSPEAM</sequence>
<accession>A0A4V3IW80</accession>